<dbReference type="EMBL" id="SWBR01000004">
    <property type="protein sequence ID" value="TKC06615.1"/>
    <property type="molecule type" value="Genomic_DNA"/>
</dbReference>
<dbReference type="PANTHER" id="PTHR43420">
    <property type="entry name" value="ACETYLTRANSFERASE"/>
    <property type="match status" value="1"/>
</dbReference>
<sequence>MVRKATVHDADAIVELIMLAMGDLPYKFVATKDKVIATALLKRFVTQTGNQYSLSNIFVDEQDQKVVGAINAYDGGEIERLRKPFFDYICKNFHKGGFEMELESESGEFYIDTVAVDPRHQGKGIGKNLILEIINYAKDLGFKKVGLLVSNPDAKRLYEKIGFTKVGSRNLLGNTHEHLVYHIN</sequence>
<proteinExistence type="predicted"/>
<evidence type="ECO:0000313" key="4">
    <source>
        <dbReference type="EMBL" id="TKC06615.1"/>
    </source>
</evidence>
<dbReference type="InterPro" id="IPR016181">
    <property type="entry name" value="Acyl_CoA_acyltransferase"/>
</dbReference>
<keyword evidence="5" id="KW-1185">Reference proteome</keyword>
<dbReference type="InterPro" id="IPR000182">
    <property type="entry name" value="GNAT_dom"/>
</dbReference>
<gene>
    <name evidence="4" type="ORF">FA048_15525</name>
</gene>
<dbReference type="PROSITE" id="PS51186">
    <property type="entry name" value="GNAT"/>
    <property type="match status" value="1"/>
</dbReference>
<dbReference type="Gene3D" id="3.40.630.30">
    <property type="match status" value="1"/>
</dbReference>
<evidence type="ECO:0000256" key="1">
    <source>
        <dbReference type="ARBA" id="ARBA00022679"/>
    </source>
</evidence>
<dbReference type="SUPFAM" id="SSF55729">
    <property type="entry name" value="Acyl-CoA N-acyltransferases (Nat)"/>
    <property type="match status" value="1"/>
</dbReference>
<keyword evidence="1 4" id="KW-0808">Transferase</keyword>
<dbReference type="Pfam" id="PF00583">
    <property type="entry name" value="Acetyltransf_1"/>
    <property type="match status" value="1"/>
</dbReference>
<dbReference type="CDD" id="cd04301">
    <property type="entry name" value="NAT_SF"/>
    <property type="match status" value="1"/>
</dbReference>
<dbReference type="GO" id="GO:0016747">
    <property type="term" value="F:acyltransferase activity, transferring groups other than amino-acyl groups"/>
    <property type="evidence" value="ECO:0007669"/>
    <property type="project" value="InterPro"/>
</dbReference>
<keyword evidence="2" id="KW-0012">Acyltransferase</keyword>
<reference evidence="4 5" key="1">
    <citation type="submission" date="2019-04" db="EMBL/GenBank/DDBJ databases">
        <title>Pedobacter sp. RP-3-22 sp. nov., isolated from Arctic soil.</title>
        <authorList>
            <person name="Dahal R.H."/>
            <person name="Kim D.-U."/>
        </authorList>
    </citation>
    <scope>NUCLEOTIDE SEQUENCE [LARGE SCALE GENOMIC DNA]</scope>
    <source>
        <strain evidence="4 5">RP-3-22</strain>
    </source>
</reference>
<dbReference type="OrthoDB" id="5319888at2"/>
<dbReference type="AlphaFoldDB" id="A0A4U1CH39"/>
<name>A0A4U1CH39_9SPHI</name>
<comment type="caution">
    <text evidence="4">The sequence shown here is derived from an EMBL/GenBank/DDBJ whole genome shotgun (WGS) entry which is preliminary data.</text>
</comment>
<feature type="domain" description="N-acetyltransferase" evidence="3">
    <location>
        <begin position="1"/>
        <end position="184"/>
    </location>
</feature>
<dbReference type="InterPro" id="IPR050680">
    <property type="entry name" value="YpeA/RimI_acetyltransf"/>
</dbReference>
<dbReference type="PANTHER" id="PTHR43420:SF44">
    <property type="entry name" value="ACETYLTRANSFERASE YPEA"/>
    <property type="match status" value="1"/>
</dbReference>
<accession>A0A4U1CH39</accession>
<dbReference type="Proteomes" id="UP000309488">
    <property type="component" value="Unassembled WGS sequence"/>
</dbReference>
<dbReference type="RefSeq" id="WP_136842765.1">
    <property type="nucleotide sequence ID" value="NZ_SWBR01000004.1"/>
</dbReference>
<organism evidence="4 5">
    <name type="scientific">Pedobacter polaris</name>
    <dbReference type="NCBI Taxonomy" id="2571273"/>
    <lineage>
        <taxon>Bacteria</taxon>
        <taxon>Pseudomonadati</taxon>
        <taxon>Bacteroidota</taxon>
        <taxon>Sphingobacteriia</taxon>
        <taxon>Sphingobacteriales</taxon>
        <taxon>Sphingobacteriaceae</taxon>
        <taxon>Pedobacter</taxon>
    </lineage>
</organism>
<evidence type="ECO:0000259" key="3">
    <source>
        <dbReference type="PROSITE" id="PS51186"/>
    </source>
</evidence>
<protein>
    <submittedName>
        <fullName evidence="4">GNAT family N-acetyltransferase</fullName>
    </submittedName>
</protein>
<evidence type="ECO:0000256" key="2">
    <source>
        <dbReference type="ARBA" id="ARBA00023315"/>
    </source>
</evidence>
<evidence type="ECO:0000313" key="5">
    <source>
        <dbReference type="Proteomes" id="UP000309488"/>
    </source>
</evidence>